<protein>
    <recommendedName>
        <fullName evidence="2">VTT domain-containing protein</fullName>
    </recommendedName>
</protein>
<evidence type="ECO:0000256" key="1">
    <source>
        <dbReference type="SAM" id="Phobius"/>
    </source>
</evidence>
<organism evidence="3 4">
    <name type="scientific">Photobacterium gaetbulicola Gung47</name>
    <dbReference type="NCBI Taxonomy" id="658445"/>
    <lineage>
        <taxon>Bacteria</taxon>
        <taxon>Pseudomonadati</taxon>
        <taxon>Pseudomonadota</taxon>
        <taxon>Gammaproteobacteria</taxon>
        <taxon>Vibrionales</taxon>
        <taxon>Vibrionaceae</taxon>
        <taxon>Photobacterium</taxon>
    </lineage>
</organism>
<dbReference type="Proteomes" id="UP000032303">
    <property type="component" value="Chromosome 2"/>
</dbReference>
<dbReference type="GO" id="GO:0005886">
    <property type="term" value="C:plasma membrane"/>
    <property type="evidence" value="ECO:0007669"/>
    <property type="project" value="UniProtKB-ARBA"/>
</dbReference>
<name>A0A0C5WWU6_9GAMM</name>
<keyword evidence="1" id="KW-0472">Membrane</keyword>
<dbReference type="PATRIC" id="fig|658445.3.peg.2760"/>
<sequence>MPWGRTWRGYSVQPLLPVSCWHWWVNLPSSNESQQFKTGILWDSPFFLPMDRVWYGKPINQLERSMLELFNGESALWILFTTGFLSATLLPGGSEANLIATLKLGDNAVWLVVAVATIGNTLGGMTNYWLGRLLPDKTSKEKHGHKALLWLKKYGYWSLLFSWLPVIGDPLCLAAGWLRMRHWLSFFIIMVGKAARYTVLALLVQGLL</sequence>
<dbReference type="Pfam" id="PF09335">
    <property type="entry name" value="VTT_dom"/>
    <property type="match status" value="1"/>
</dbReference>
<accession>A0A0C5WWU6</accession>
<reference evidence="3 4" key="1">
    <citation type="submission" date="2013-05" db="EMBL/GenBank/DDBJ databases">
        <title>Complete genome sequence of the lipase-producing bacterium Photobacterium gaetbulicola Gung47.</title>
        <authorList>
            <person name="Kim Y.-O."/>
        </authorList>
    </citation>
    <scope>NUCLEOTIDE SEQUENCE [LARGE SCALE GENOMIC DNA]</scope>
    <source>
        <strain evidence="3 4">Gung47</strain>
    </source>
</reference>
<gene>
    <name evidence="3" type="ORF">H744_2c0855</name>
</gene>
<dbReference type="AlphaFoldDB" id="A0A0C5WWU6"/>
<dbReference type="STRING" id="658445.H744_2c0855"/>
<dbReference type="PANTHER" id="PTHR42709:SF4">
    <property type="entry name" value="INNER MEMBRANE PROTEIN YQAA"/>
    <property type="match status" value="1"/>
</dbReference>
<evidence type="ECO:0000313" key="3">
    <source>
        <dbReference type="EMBL" id="AJR07570.1"/>
    </source>
</evidence>
<dbReference type="HOGENOM" id="CLU_1319922_0_0_6"/>
<feature type="transmembrane region" description="Helical" evidence="1">
    <location>
        <begin position="154"/>
        <end position="177"/>
    </location>
</feature>
<dbReference type="KEGG" id="pgb:H744_2c0855"/>
<evidence type="ECO:0000313" key="4">
    <source>
        <dbReference type="Proteomes" id="UP000032303"/>
    </source>
</evidence>
<dbReference type="InterPro" id="IPR051311">
    <property type="entry name" value="DedA_domain"/>
</dbReference>
<keyword evidence="1" id="KW-0812">Transmembrane</keyword>
<dbReference type="InterPro" id="IPR032816">
    <property type="entry name" value="VTT_dom"/>
</dbReference>
<keyword evidence="4" id="KW-1185">Reference proteome</keyword>
<feature type="transmembrane region" description="Helical" evidence="1">
    <location>
        <begin position="183"/>
        <end position="204"/>
    </location>
</feature>
<dbReference type="PANTHER" id="PTHR42709">
    <property type="entry name" value="ALKALINE PHOSPHATASE LIKE PROTEIN"/>
    <property type="match status" value="1"/>
</dbReference>
<feature type="transmembrane region" description="Helical" evidence="1">
    <location>
        <begin position="74"/>
        <end position="93"/>
    </location>
</feature>
<feature type="domain" description="VTT" evidence="2">
    <location>
        <begin position="108"/>
        <end position="204"/>
    </location>
</feature>
<proteinExistence type="predicted"/>
<dbReference type="EMBL" id="CP005974">
    <property type="protein sequence ID" value="AJR07570.1"/>
    <property type="molecule type" value="Genomic_DNA"/>
</dbReference>
<keyword evidence="1" id="KW-1133">Transmembrane helix</keyword>
<feature type="transmembrane region" description="Helical" evidence="1">
    <location>
        <begin position="108"/>
        <end position="130"/>
    </location>
</feature>
<evidence type="ECO:0000259" key="2">
    <source>
        <dbReference type="Pfam" id="PF09335"/>
    </source>
</evidence>